<dbReference type="Gene3D" id="1.10.287.70">
    <property type="match status" value="1"/>
</dbReference>
<keyword evidence="3" id="KW-0407">Ion channel</keyword>
<evidence type="ECO:0000313" key="3">
    <source>
        <dbReference type="EMBL" id="MBK9298721.1"/>
    </source>
</evidence>
<keyword evidence="3" id="KW-0813">Transport</keyword>
<protein>
    <submittedName>
        <fullName evidence="3">Two pore domain potassium channel family protein</fullName>
    </submittedName>
</protein>
<organism evidence="3 4">
    <name type="scientific">Candidatus Neomicrothrix subdominans</name>
    <dbReference type="NCBI Taxonomy" id="2954438"/>
    <lineage>
        <taxon>Bacteria</taxon>
        <taxon>Bacillati</taxon>
        <taxon>Actinomycetota</taxon>
        <taxon>Acidimicrobiia</taxon>
        <taxon>Acidimicrobiales</taxon>
        <taxon>Microthrixaceae</taxon>
        <taxon>Candidatus Neomicrothrix</taxon>
    </lineage>
</organism>
<name>A0A936TEH8_9ACTN</name>
<dbReference type="AlphaFoldDB" id="A0A936TEH8"/>
<evidence type="ECO:0000259" key="2">
    <source>
        <dbReference type="Pfam" id="PF07885"/>
    </source>
</evidence>
<keyword evidence="1" id="KW-1133">Transmembrane helix</keyword>
<keyword evidence="1" id="KW-0472">Membrane</keyword>
<sequence length="361" mass="40047">MIAHAVMVIVGTIMVVVAVADLVNTLVTTSSSRSSHVNMWPSRIVARHAFLGLRSIVARIGEHRPARERLLATFGPLLLLILLTMWVTLQVVGFGLIWAGMRGIKGTTSVFGHVYYSGVSFFTIGFGDVVPTDVLPRAGVLVEGLLGVVTTALVIAYLPMLYAAYATRERPLSTLDDGSAGPVTPNSLLFAWSPDANPQLIDAKFADWESWAVDIAASHGASPMLRFFRSYDRQHNWLTALKLLTEAAMRAQLIVGASNGSSFWFLRRADMIYQLMAHGTDLDPWTEAVRPTGEQHERDVRQMYDQLSAHGFELVPFEVALTEVANIRNMYRPTMAYLDHWLLCPDEFWPPQTVIQRVPPA</sequence>
<reference evidence="3 4" key="1">
    <citation type="submission" date="2020-10" db="EMBL/GenBank/DDBJ databases">
        <title>Connecting structure to function with the recovery of over 1000 high-quality activated sludge metagenome-assembled genomes encoding full-length rRNA genes using long-read sequencing.</title>
        <authorList>
            <person name="Singleton C.M."/>
            <person name="Petriglieri F."/>
            <person name="Kristensen J.M."/>
            <person name="Kirkegaard R.H."/>
            <person name="Michaelsen T.Y."/>
            <person name="Andersen M.H."/>
            <person name="Karst S.M."/>
            <person name="Dueholm M.S."/>
            <person name="Nielsen P.H."/>
            <person name="Albertsen M."/>
        </authorList>
    </citation>
    <scope>NUCLEOTIDE SEQUENCE [LARGE SCALE GENOMIC DNA]</scope>
    <source>
        <strain evidence="3">Lyne_18-Q3-R50-59_MAXAC.006</strain>
    </source>
</reference>
<dbReference type="SUPFAM" id="SSF81324">
    <property type="entry name" value="Voltage-gated potassium channels"/>
    <property type="match status" value="1"/>
</dbReference>
<feature type="domain" description="Potassium channel" evidence="2">
    <location>
        <begin position="83"/>
        <end position="158"/>
    </location>
</feature>
<keyword evidence="3" id="KW-0406">Ion transport</keyword>
<dbReference type="EMBL" id="JADJZA010000010">
    <property type="protein sequence ID" value="MBK9298721.1"/>
    <property type="molecule type" value="Genomic_DNA"/>
</dbReference>
<comment type="caution">
    <text evidence="3">The sequence shown here is derived from an EMBL/GenBank/DDBJ whole genome shotgun (WGS) entry which is preliminary data.</text>
</comment>
<dbReference type="Pfam" id="PF07885">
    <property type="entry name" value="Ion_trans_2"/>
    <property type="match status" value="1"/>
</dbReference>
<feature type="transmembrane region" description="Helical" evidence="1">
    <location>
        <begin position="77"/>
        <end position="101"/>
    </location>
</feature>
<dbReference type="GO" id="GO:0034220">
    <property type="term" value="P:monoatomic ion transmembrane transport"/>
    <property type="evidence" value="ECO:0007669"/>
    <property type="project" value="UniProtKB-KW"/>
</dbReference>
<feature type="transmembrane region" description="Helical" evidence="1">
    <location>
        <begin position="144"/>
        <end position="165"/>
    </location>
</feature>
<evidence type="ECO:0000313" key="4">
    <source>
        <dbReference type="Proteomes" id="UP000727993"/>
    </source>
</evidence>
<accession>A0A936TEH8</accession>
<gene>
    <name evidence="3" type="ORF">IPN02_18215</name>
</gene>
<proteinExistence type="predicted"/>
<evidence type="ECO:0000256" key="1">
    <source>
        <dbReference type="SAM" id="Phobius"/>
    </source>
</evidence>
<dbReference type="Proteomes" id="UP000727993">
    <property type="component" value="Unassembled WGS sequence"/>
</dbReference>
<keyword evidence="1" id="KW-0812">Transmembrane</keyword>
<feature type="transmembrane region" description="Helical" evidence="1">
    <location>
        <begin position="113"/>
        <end position="132"/>
    </location>
</feature>
<feature type="transmembrane region" description="Helical" evidence="1">
    <location>
        <begin position="6"/>
        <end position="27"/>
    </location>
</feature>
<dbReference type="InterPro" id="IPR013099">
    <property type="entry name" value="K_chnl_dom"/>
</dbReference>